<dbReference type="EMBL" id="CP003360">
    <property type="protein sequence ID" value="AFM27201.1"/>
    <property type="molecule type" value="Genomic_DNA"/>
</dbReference>
<feature type="transmembrane region" description="Helical" evidence="1">
    <location>
        <begin position="45"/>
        <end position="69"/>
    </location>
</feature>
<name>I4CCB0_DESTA</name>
<dbReference type="GO" id="GO:0043164">
    <property type="term" value="P:Gram-negative-bacterium-type cell wall biogenesis"/>
    <property type="evidence" value="ECO:0007669"/>
    <property type="project" value="TreeGrafter"/>
</dbReference>
<dbReference type="HOGENOM" id="CLU_053514_0_0_7"/>
<dbReference type="RefSeq" id="WP_014812313.1">
    <property type="nucleotide sequence ID" value="NC_018025.1"/>
</dbReference>
<feature type="domain" description="DUF218" evidence="2">
    <location>
        <begin position="88"/>
        <end position="247"/>
    </location>
</feature>
<sequence length="260" mass="28009">MDFVVFVLKKLVSAVVQPIGISSVLVVAGVIVWKLKHWSRAGAFLIVAGSGLLLVLSLPITSYLLLYGLEAQAGSYQDPDFLKSNGVQYIVVLGGIGSTDELTPADKSGDSIYRVLEGVRLWHGVPGSRLVLSGMGTPVSSNDPESMKSFPMYLGVEPDALTVYANARDTEDEAEFVSAFLGDSTFALVSSAYHIPRAMKQFRNRGLNAIASPCGFKAKTPPQLYRSFLPEGSALLGSELAIHEYLGQLWIGLRSLVSRI</sequence>
<dbReference type="PANTHER" id="PTHR30336:SF4">
    <property type="entry name" value="ENVELOPE BIOGENESIS FACTOR ELYC"/>
    <property type="match status" value="1"/>
</dbReference>
<dbReference type="GO" id="GO:0005886">
    <property type="term" value="C:plasma membrane"/>
    <property type="evidence" value="ECO:0007669"/>
    <property type="project" value="TreeGrafter"/>
</dbReference>
<keyword evidence="1" id="KW-0472">Membrane</keyword>
<feature type="transmembrane region" description="Helical" evidence="1">
    <location>
        <begin position="12"/>
        <end position="33"/>
    </location>
</feature>
<dbReference type="Pfam" id="PF02698">
    <property type="entry name" value="DUF218"/>
    <property type="match status" value="1"/>
</dbReference>
<evidence type="ECO:0000313" key="4">
    <source>
        <dbReference type="Proteomes" id="UP000006055"/>
    </source>
</evidence>
<evidence type="ECO:0000313" key="3">
    <source>
        <dbReference type="EMBL" id="AFM27201.1"/>
    </source>
</evidence>
<dbReference type="STRING" id="706587.Desti_4574"/>
<dbReference type="Proteomes" id="UP000006055">
    <property type="component" value="Chromosome"/>
</dbReference>
<dbReference type="KEGG" id="dti:Desti_4574"/>
<protein>
    <recommendedName>
        <fullName evidence="2">DUF218 domain-containing protein</fullName>
    </recommendedName>
</protein>
<dbReference type="GO" id="GO:0000270">
    <property type="term" value="P:peptidoglycan metabolic process"/>
    <property type="evidence" value="ECO:0007669"/>
    <property type="project" value="TreeGrafter"/>
</dbReference>
<reference evidence="4" key="1">
    <citation type="submission" date="2012-06" db="EMBL/GenBank/DDBJ databases">
        <title>Complete sequence of chromosome of Desulfomonile tiedjei DSM 6799.</title>
        <authorList>
            <person name="Lucas S."/>
            <person name="Copeland A."/>
            <person name="Lapidus A."/>
            <person name="Glavina del Rio T."/>
            <person name="Dalin E."/>
            <person name="Tice H."/>
            <person name="Bruce D."/>
            <person name="Goodwin L."/>
            <person name="Pitluck S."/>
            <person name="Peters L."/>
            <person name="Ovchinnikova G."/>
            <person name="Zeytun A."/>
            <person name="Lu M."/>
            <person name="Kyrpides N."/>
            <person name="Mavromatis K."/>
            <person name="Ivanova N."/>
            <person name="Brettin T."/>
            <person name="Detter J.C."/>
            <person name="Han C."/>
            <person name="Larimer F."/>
            <person name="Land M."/>
            <person name="Hauser L."/>
            <person name="Markowitz V."/>
            <person name="Cheng J.-F."/>
            <person name="Hugenholtz P."/>
            <person name="Woyke T."/>
            <person name="Wu D."/>
            <person name="Spring S."/>
            <person name="Schroeder M."/>
            <person name="Brambilla E."/>
            <person name="Klenk H.-P."/>
            <person name="Eisen J.A."/>
        </authorList>
    </citation>
    <scope>NUCLEOTIDE SEQUENCE [LARGE SCALE GENOMIC DNA]</scope>
    <source>
        <strain evidence="4">ATCC 49306 / DSM 6799 / DCB-1</strain>
    </source>
</reference>
<proteinExistence type="predicted"/>
<dbReference type="InterPro" id="IPR051599">
    <property type="entry name" value="Cell_Envelope_Assoc"/>
</dbReference>
<dbReference type="PANTHER" id="PTHR30336">
    <property type="entry name" value="INNER MEMBRANE PROTEIN, PROBABLE PERMEASE"/>
    <property type="match status" value="1"/>
</dbReference>
<keyword evidence="4" id="KW-1185">Reference proteome</keyword>
<keyword evidence="1" id="KW-1133">Transmembrane helix</keyword>
<keyword evidence="1" id="KW-0812">Transmembrane</keyword>
<gene>
    <name evidence="3" type="ordered locus">Desti_4574</name>
</gene>
<dbReference type="PATRIC" id="fig|706587.4.peg.5182"/>
<organism evidence="3 4">
    <name type="scientific">Desulfomonile tiedjei (strain ATCC 49306 / DSM 6799 / DCB-1)</name>
    <dbReference type="NCBI Taxonomy" id="706587"/>
    <lineage>
        <taxon>Bacteria</taxon>
        <taxon>Pseudomonadati</taxon>
        <taxon>Thermodesulfobacteriota</taxon>
        <taxon>Desulfomonilia</taxon>
        <taxon>Desulfomonilales</taxon>
        <taxon>Desulfomonilaceae</taxon>
        <taxon>Desulfomonile</taxon>
    </lineage>
</organism>
<dbReference type="InterPro" id="IPR003848">
    <property type="entry name" value="DUF218"/>
</dbReference>
<dbReference type="OrthoDB" id="9809813at2"/>
<dbReference type="CDD" id="cd06259">
    <property type="entry name" value="YdcF-like"/>
    <property type="match status" value="1"/>
</dbReference>
<evidence type="ECO:0000256" key="1">
    <source>
        <dbReference type="SAM" id="Phobius"/>
    </source>
</evidence>
<dbReference type="AlphaFoldDB" id="I4CCB0"/>
<accession>I4CCB0</accession>
<evidence type="ECO:0000259" key="2">
    <source>
        <dbReference type="Pfam" id="PF02698"/>
    </source>
</evidence>
<dbReference type="eggNOG" id="COG1434">
    <property type="taxonomic scope" value="Bacteria"/>
</dbReference>